<comment type="catalytic activity">
    <reaction evidence="2">
        <text>glycyl-tRNA(Ala) + H2O = tRNA(Ala) + glycine + H(+)</text>
        <dbReference type="Rhea" id="RHEA:53744"/>
        <dbReference type="Rhea" id="RHEA-COMP:9657"/>
        <dbReference type="Rhea" id="RHEA-COMP:13640"/>
        <dbReference type="ChEBI" id="CHEBI:15377"/>
        <dbReference type="ChEBI" id="CHEBI:15378"/>
        <dbReference type="ChEBI" id="CHEBI:57305"/>
        <dbReference type="ChEBI" id="CHEBI:78442"/>
        <dbReference type="ChEBI" id="CHEBI:78522"/>
    </reaction>
</comment>
<feature type="short sequence motif" description="Gly-cisPro motif, important for rejection of L-amino acids" evidence="2">
    <location>
        <begin position="137"/>
        <end position="138"/>
    </location>
</feature>
<accession>A0A5B1CL36</accession>
<dbReference type="Pfam" id="PF02580">
    <property type="entry name" value="Tyr_Deacylase"/>
    <property type="match status" value="1"/>
</dbReference>
<gene>
    <name evidence="2 3" type="primary">dtd</name>
    <name evidence="3" type="ORF">LF1_30090</name>
</gene>
<dbReference type="GO" id="GO:0005737">
    <property type="term" value="C:cytoplasm"/>
    <property type="evidence" value="ECO:0007669"/>
    <property type="project" value="UniProtKB-SubCell"/>
</dbReference>
<dbReference type="Gene3D" id="3.50.80.10">
    <property type="entry name" value="D-tyrosyl-tRNA(Tyr) deacylase"/>
    <property type="match status" value="1"/>
</dbReference>
<dbReference type="OrthoDB" id="9801395at2"/>
<reference evidence="3 4" key="1">
    <citation type="submission" date="2019-08" db="EMBL/GenBank/DDBJ databases">
        <title>Deep-cultivation of Planctomycetes and their phenomic and genomic characterization uncovers novel biology.</title>
        <authorList>
            <person name="Wiegand S."/>
            <person name="Jogler M."/>
            <person name="Boedeker C."/>
            <person name="Pinto D."/>
            <person name="Vollmers J."/>
            <person name="Rivas-Marin E."/>
            <person name="Kohn T."/>
            <person name="Peeters S.H."/>
            <person name="Heuer A."/>
            <person name="Rast P."/>
            <person name="Oberbeckmann S."/>
            <person name="Bunk B."/>
            <person name="Jeske O."/>
            <person name="Meyerdierks A."/>
            <person name="Storesund J.E."/>
            <person name="Kallscheuer N."/>
            <person name="Luecker S."/>
            <person name="Lage O.M."/>
            <person name="Pohl T."/>
            <person name="Merkel B.J."/>
            <person name="Hornburger P."/>
            <person name="Mueller R.-W."/>
            <person name="Bruemmer F."/>
            <person name="Labrenz M."/>
            <person name="Spormann A.M."/>
            <person name="Op Den Camp H."/>
            <person name="Overmann J."/>
            <person name="Amann R."/>
            <person name="Jetten M.S.M."/>
            <person name="Mascher T."/>
            <person name="Medema M.H."/>
            <person name="Devos D.P."/>
            <person name="Kaster A.-K."/>
            <person name="Ovreas L."/>
            <person name="Rohde M."/>
            <person name="Galperin M.Y."/>
            <person name="Jogler C."/>
        </authorList>
    </citation>
    <scope>NUCLEOTIDE SEQUENCE [LARGE SCALE GENOMIC DNA]</scope>
    <source>
        <strain evidence="3 4">LF1</strain>
    </source>
</reference>
<dbReference type="SUPFAM" id="SSF69500">
    <property type="entry name" value="DTD-like"/>
    <property type="match status" value="1"/>
</dbReference>
<comment type="caution">
    <text evidence="3">The sequence shown here is derived from an EMBL/GenBank/DDBJ whole genome shotgun (WGS) entry which is preliminary data.</text>
</comment>
<keyword evidence="4" id="KW-1185">Reference proteome</keyword>
<proteinExistence type="inferred from homology"/>
<dbReference type="HAMAP" id="MF_00518">
    <property type="entry name" value="Deacylase_Dtd"/>
    <property type="match status" value="1"/>
</dbReference>
<dbReference type="EC" id="3.1.1.-" evidence="2"/>
<name>A0A5B1CL36_9BACT</name>
<dbReference type="AlphaFoldDB" id="A0A5B1CL36"/>
<comment type="domain">
    <text evidence="2">A Gly-cisPro motif from one monomer fits into the active site of the other monomer to allow specific chiral rejection of L-amino acids.</text>
</comment>
<comment type="subcellular location">
    <subcellularLocation>
        <location evidence="2">Cytoplasm</location>
    </subcellularLocation>
</comment>
<dbReference type="EC" id="3.1.1.96" evidence="2"/>
<dbReference type="GO" id="GO:0106026">
    <property type="term" value="F:Gly-tRNA(Ala) deacylase activity"/>
    <property type="evidence" value="ECO:0007669"/>
    <property type="project" value="UniProtKB-UniRule"/>
</dbReference>
<comment type="subunit">
    <text evidence="2">Homodimer.</text>
</comment>
<dbReference type="CDD" id="cd00563">
    <property type="entry name" value="Dtyr_deacylase"/>
    <property type="match status" value="1"/>
</dbReference>
<comment type="function">
    <text evidence="2">An aminoacyl-tRNA editing enzyme that deacylates mischarged D-aminoacyl-tRNAs. Also deacylates mischarged glycyl-tRNA(Ala), protecting cells against glycine mischarging by AlaRS. Acts via tRNA-based rather than protein-based catalysis; rejects L-amino acids rather than detecting D-amino acids in the active site. By recycling D-aminoacyl-tRNA to D-amino acids and free tRNA molecules, this enzyme counteracts the toxicity associated with the formation of D-aminoacyl-tRNA entities in vivo and helps enforce protein L-homochirality.</text>
</comment>
<evidence type="ECO:0000313" key="4">
    <source>
        <dbReference type="Proteomes" id="UP000322699"/>
    </source>
</evidence>
<dbReference type="PANTHER" id="PTHR10472:SF5">
    <property type="entry name" value="D-AMINOACYL-TRNA DEACYLASE 1"/>
    <property type="match status" value="1"/>
</dbReference>
<dbReference type="InterPro" id="IPR003732">
    <property type="entry name" value="Daa-tRNA_deacyls_DTD"/>
</dbReference>
<comment type="similarity">
    <text evidence="1 2">Belongs to the DTD family.</text>
</comment>
<keyword evidence="2" id="KW-0694">RNA-binding</keyword>
<keyword evidence="2 3" id="KW-0378">Hydrolase</keyword>
<evidence type="ECO:0000256" key="2">
    <source>
        <dbReference type="HAMAP-Rule" id="MF_00518"/>
    </source>
</evidence>
<sequence>MRVVIQRVKSASVSVHDEVVGNIDQGLLVLIGVGHDDTEAEAKWLADKTAVLRIFADDQGKMNLNVEEIKGAVLVVSQFTLLGDCRKGRRPAFTDAAEPGRANELYLHYAECLRDRGIPVQQGIFAADMQVSLVNDGPVTLILDR</sequence>
<dbReference type="PANTHER" id="PTHR10472">
    <property type="entry name" value="D-TYROSYL-TRNA TYR DEACYLASE"/>
    <property type="match status" value="1"/>
</dbReference>
<keyword evidence="2" id="KW-0820">tRNA-binding</keyword>
<evidence type="ECO:0000313" key="3">
    <source>
        <dbReference type="EMBL" id="KAA1260469.1"/>
    </source>
</evidence>
<dbReference type="NCBIfam" id="TIGR00256">
    <property type="entry name" value="D-aminoacyl-tRNA deacylase"/>
    <property type="match status" value="1"/>
</dbReference>
<organism evidence="3 4">
    <name type="scientific">Rubripirellula obstinata</name>
    <dbReference type="NCBI Taxonomy" id="406547"/>
    <lineage>
        <taxon>Bacteria</taxon>
        <taxon>Pseudomonadati</taxon>
        <taxon>Planctomycetota</taxon>
        <taxon>Planctomycetia</taxon>
        <taxon>Pirellulales</taxon>
        <taxon>Pirellulaceae</taxon>
        <taxon>Rubripirellula</taxon>
    </lineage>
</organism>
<dbReference type="RefSeq" id="WP_068258050.1">
    <property type="nucleotide sequence ID" value="NZ_LWSK01000002.1"/>
</dbReference>
<dbReference type="EMBL" id="VRLW01000001">
    <property type="protein sequence ID" value="KAA1260469.1"/>
    <property type="molecule type" value="Genomic_DNA"/>
</dbReference>
<dbReference type="GO" id="GO:0051500">
    <property type="term" value="F:D-tyrosyl-tRNA(Tyr) deacylase activity"/>
    <property type="evidence" value="ECO:0007669"/>
    <property type="project" value="TreeGrafter"/>
</dbReference>
<comment type="catalytic activity">
    <reaction evidence="2">
        <text>a D-aminoacyl-tRNA + H2O = a tRNA + a D-alpha-amino acid + H(+)</text>
        <dbReference type="Rhea" id="RHEA:13953"/>
        <dbReference type="Rhea" id="RHEA-COMP:10123"/>
        <dbReference type="Rhea" id="RHEA-COMP:10124"/>
        <dbReference type="ChEBI" id="CHEBI:15377"/>
        <dbReference type="ChEBI" id="CHEBI:15378"/>
        <dbReference type="ChEBI" id="CHEBI:59871"/>
        <dbReference type="ChEBI" id="CHEBI:78442"/>
        <dbReference type="ChEBI" id="CHEBI:79333"/>
        <dbReference type="EC" id="3.1.1.96"/>
    </reaction>
</comment>
<dbReference type="Proteomes" id="UP000322699">
    <property type="component" value="Unassembled WGS sequence"/>
</dbReference>
<evidence type="ECO:0000256" key="1">
    <source>
        <dbReference type="ARBA" id="ARBA00009673"/>
    </source>
</evidence>
<dbReference type="InterPro" id="IPR023509">
    <property type="entry name" value="DTD-like_sf"/>
</dbReference>
<dbReference type="FunFam" id="3.50.80.10:FF:000001">
    <property type="entry name" value="D-aminoacyl-tRNA deacylase"/>
    <property type="match status" value="1"/>
</dbReference>
<keyword evidence="2" id="KW-0963">Cytoplasm</keyword>
<protein>
    <recommendedName>
        <fullName evidence="2">D-aminoacyl-tRNA deacylase</fullName>
        <shortName evidence="2">DTD</shortName>
        <ecNumber evidence="2">3.1.1.96</ecNumber>
    </recommendedName>
    <alternativeName>
        <fullName evidence="2">Gly-tRNA(Ala) deacylase</fullName>
        <ecNumber evidence="2">3.1.1.-</ecNumber>
    </alternativeName>
</protein>
<dbReference type="GO" id="GO:0043908">
    <property type="term" value="F:Ser(Gly)-tRNA(Ala) hydrolase activity"/>
    <property type="evidence" value="ECO:0007669"/>
    <property type="project" value="UniProtKB-UniRule"/>
</dbReference>
<dbReference type="GO" id="GO:0000049">
    <property type="term" value="F:tRNA binding"/>
    <property type="evidence" value="ECO:0007669"/>
    <property type="project" value="UniProtKB-UniRule"/>
</dbReference>
<dbReference type="GO" id="GO:0019478">
    <property type="term" value="P:D-amino acid catabolic process"/>
    <property type="evidence" value="ECO:0007669"/>
    <property type="project" value="UniProtKB-UniRule"/>
</dbReference>